<accession>A0A2P6RT00</accession>
<sequence length="81" mass="9121">MELLECSICGPRIGVEQGPPVICASFCDRVFKACAEAYYLRDAITQASEWIRNDTELCHAEVFSVKEYTSEGMEETLFYGV</sequence>
<dbReference type="PANTHER" id="PTHR37390:SF1">
    <property type="entry name" value="FOLATE-BINDING PROTEIN 1"/>
    <property type="match status" value="1"/>
</dbReference>
<evidence type="ECO:0000313" key="2">
    <source>
        <dbReference type="Proteomes" id="UP000238479"/>
    </source>
</evidence>
<evidence type="ECO:0000313" key="1">
    <source>
        <dbReference type="EMBL" id="PRQ49559.1"/>
    </source>
</evidence>
<keyword evidence="2" id="KW-1185">Reference proteome</keyword>
<dbReference type="InterPro" id="IPR053305">
    <property type="entry name" value="Folate-binding_rcpt-like"/>
</dbReference>
<dbReference type="EMBL" id="PDCK01000040">
    <property type="protein sequence ID" value="PRQ49559.1"/>
    <property type="molecule type" value="Genomic_DNA"/>
</dbReference>
<name>A0A2P6RT00_ROSCH</name>
<protein>
    <submittedName>
        <fullName evidence="1">Putative folate receptor</fullName>
    </submittedName>
</protein>
<proteinExistence type="predicted"/>
<dbReference type="Proteomes" id="UP000238479">
    <property type="component" value="Chromosome 2"/>
</dbReference>
<keyword evidence="1" id="KW-0675">Receptor</keyword>
<gene>
    <name evidence="1" type="ORF">RchiOBHm_Chr2g0123281</name>
</gene>
<dbReference type="Gramene" id="PRQ49559">
    <property type="protein sequence ID" value="PRQ49559"/>
    <property type="gene ID" value="RchiOBHm_Chr2g0123281"/>
</dbReference>
<dbReference type="PANTHER" id="PTHR37390">
    <property type="entry name" value="OS02G0592500 PROTEIN"/>
    <property type="match status" value="1"/>
</dbReference>
<organism evidence="1 2">
    <name type="scientific">Rosa chinensis</name>
    <name type="common">China rose</name>
    <dbReference type="NCBI Taxonomy" id="74649"/>
    <lineage>
        <taxon>Eukaryota</taxon>
        <taxon>Viridiplantae</taxon>
        <taxon>Streptophyta</taxon>
        <taxon>Embryophyta</taxon>
        <taxon>Tracheophyta</taxon>
        <taxon>Spermatophyta</taxon>
        <taxon>Magnoliopsida</taxon>
        <taxon>eudicotyledons</taxon>
        <taxon>Gunneridae</taxon>
        <taxon>Pentapetalae</taxon>
        <taxon>rosids</taxon>
        <taxon>fabids</taxon>
        <taxon>Rosales</taxon>
        <taxon>Rosaceae</taxon>
        <taxon>Rosoideae</taxon>
        <taxon>Rosoideae incertae sedis</taxon>
        <taxon>Rosa</taxon>
    </lineage>
</organism>
<dbReference type="AlphaFoldDB" id="A0A2P6RT00"/>
<reference evidence="1 2" key="1">
    <citation type="journal article" date="2018" name="Nat. Genet.">
        <title>The Rosa genome provides new insights in the design of modern roses.</title>
        <authorList>
            <person name="Bendahmane M."/>
        </authorList>
    </citation>
    <scope>NUCLEOTIDE SEQUENCE [LARGE SCALE GENOMIC DNA]</scope>
    <source>
        <strain evidence="2">cv. Old Blush</strain>
    </source>
</reference>
<dbReference type="STRING" id="74649.A0A2P6RT00"/>
<comment type="caution">
    <text evidence="1">The sequence shown here is derived from an EMBL/GenBank/DDBJ whole genome shotgun (WGS) entry which is preliminary data.</text>
</comment>